<comment type="cofactor">
    <cofactor evidence="4">
        <name>Mg(2+)</name>
        <dbReference type="ChEBI" id="CHEBI:18420"/>
    </cofactor>
</comment>
<dbReference type="EMBL" id="BMXY01000001">
    <property type="protein sequence ID" value="GGZ51575.1"/>
    <property type="molecule type" value="Genomic_DNA"/>
</dbReference>
<dbReference type="InterPro" id="IPR023214">
    <property type="entry name" value="HAD_sf"/>
</dbReference>
<reference evidence="6" key="1">
    <citation type="journal article" date="2019" name="Int. J. Syst. Evol. Microbiol.">
        <title>The Global Catalogue of Microorganisms (GCM) 10K type strain sequencing project: providing services to taxonomists for standard genome sequencing and annotation.</title>
        <authorList>
            <consortium name="The Broad Institute Genomics Platform"/>
            <consortium name="The Broad Institute Genome Sequencing Center for Infectious Disease"/>
            <person name="Wu L."/>
            <person name="Ma J."/>
        </authorList>
    </citation>
    <scope>NUCLEOTIDE SEQUENCE [LARGE SCALE GENOMIC DNA]</scope>
    <source>
        <strain evidence="6">KCTC 22558</strain>
    </source>
</reference>
<accession>A0ABQ3BN74</accession>
<dbReference type="NCBIfam" id="TIGR01484">
    <property type="entry name" value="HAD-SF-IIB"/>
    <property type="match status" value="1"/>
</dbReference>
<evidence type="ECO:0000256" key="3">
    <source>
        <dbReference type="ARBA" id="ARBA00022801"/>
    </source>
</evidence>
<sequence length="259" mass="26982">MPRMSATAPLALPPPPPVQSDWALFLDVDGCLLDFADAPEAVVVPEGLADALARLSRALGGALAFVSGRRIVQLDALFAPLRFPSAGLHGLELREAADLAHVPDAAPEALRQARDAAERIAAGYPGARVEDKGIAIALHWRAAPAARASLEATAAAALAQLPGYRLQYGNCVVELRPAHADKGQAVQRLMGATPFAGRLPVYAGDDLTDEDAFAATNALGGVSVRIGHREPTYATHTLADTAALRAWLSEAAARLGARA</sequence>
<evidence type="ECO:0000313" key="6">
    <source>
        <dbReference type="Proteomes" id="UP000643403"/>
    </source>
</evidence>
<dbReference type="InterPro" id="IPR006379">
    <property type="entry name" value="HAD-SF_hydro_IIB"/>
</dbReference>
<dbReference type="Proteomes" id="UP000643403">
    <property type="component" value="Unassembled WGS sequence"/>
</dbReference>
<name>A0ABQ3BN74_9GAMM</name>
<keyword evidence="4" id="KW-0460">Magnesium</keyword>
<organism evidence="5 6">
    <name type="scientific">Cognatilysobacter xinjiangensis</name>
    <dbReference type="NCBI Taxonomy" id="546892"/>
    <lineage>
        <taxon>Bacteria</taxon>
        <taxon>Pseudomonadati</taxon>
        <taxon>Pseudomonadota</taxon>
        <taxon>Gammaproteobacteria</taxon>
        <taxon>Lysobacterales</taxon>
        <taxon>Lysobacteraceae</taxon>
        <taxon>Cognatilysobacter</taxon>
    </lineage>
</organism>
<dbReference type="SUPFAM" id="SSF56784">
    <property type="entry name" value="HAD-like"/>
    <property type="match status" value="1"/>
</dbReference>
<dbReference type="Pfam" id="PF02358">
    <property type="entry name" value="Trehalose_PPase"/>
    <property type="match status" value="1"/>
</dbReference>
<dbReference type="Gene3D" id="3.40.50.1000">
    <property type="entry name" value="HAD superfamily/HAD-like"/>
    <property type="match status" value="1"/>
</dbReference>
<dbReference type="Gene3D" id="3.30.70.1020">
    <property type="entry name" value="Trehalose-6-phosphate phosphatase related protein, domain 2"/>
    <property type="match status" value="1"/>
</dbReference>
<comment type="caution">
    <text evidence="5">The sequence shown here is derived from an EMBL/GenBank/DDBJ whole genome shotgun (WGS) entry which is preliminary data.</text>
</comment>
<dbReference type="InterPro" id="IPR003337">
    <property type="entry name" value="Trehalose_PPase"/>
</dbReference>
<dbReference type="NCBIfam" id="TIGR00685">
    <property type="entry name" value="T6PP"/>
    <property type="match status" value="1"/>
</dbReference>
<comment type="similarity">
    <text evidence="2 4">Belongs to the trehalose phosphatase family.</text>
</comment>
<comment type="pathway">
    <text evidence="1 4">Glycan biosynthesis; trehalose biosynthesis.</text>
</comment>
<evidence type="ECO:0000256" key="2">
    <source>
        <dbReference type="ARBA" id="ARBA00008770"/>
    </source>
</evidence>
<gene>
    <name evidence="5" type="primary">ostB</name>
    <name evidence="5" type="ORF">GCM10008101_00720</name>
</gene>
<evidence type="ECO:0000256" key="1">
    <source>
        <dbReference type="ARBA" id="ARBA00005199"/>
    </source>
</evidence>
<dbReference type="InterPro" id="IPR044651">
    <property type="entry name" value="OTSB-like"/>
</dbReference>
<evidence type="ECO:0000313" key="5">
    <source>
        <dbReference type="EMBL" id="GGZ51575.1"/>
    </source>
</evidence>
<dbReference type="PANTHER" id="PTHR43768:SF3">
    <property type="entry name" value="TREHALOSE 6-PHOSPHATE PHOSPHATASE"/>
    <property type="match status" value="1"/>
</dbReference>
<keyword evidence="6" id="KW-1185">Reference proteome</keyword>
<protein>
    <recommendedName>
        <fullName evidence="4">Trehalose 6-phosphate phosphatase</fullName>
        <ecNumber evidence="4">3.1.3.12</ecNumber>
    </recommendedName>
</protein>
<evidence type="ECO:0000256" key="4">
    <source>
        <dbReference type="RuleBase" id="RU361117"/>
    </source>
</evidence>
<comment type="function">
    <text evidence="4">Removes the phosphate from trehalose 6-phosphate to produce free trehalose.</text>
</comment>
<dbReference type="CDD" id="cd01627">
    <property type="entry name" value="HAD_TPP"/>
    <property type="match status" value="1"/>
</dbReference>
<keyword evidence="3 4" id="KW-0378">Hydrolase</keyword>
<proteinExistence type="inferred from homology"/>
<dbReference type="InterPro" id="IPR036412">
    <property type="entry name" value="HAD-like_sf"/>
</dbReference>
<dbReference type="PANTHER" id="PTHR43768">
    <property type="entry name" value="TREHALOSE 6-PHOSPHATE PHOSPHATASE"/>
    <property type="match status" value="1"/>
</dbReference>
<comment type="catalytic activity">
    <reaction evidence="4">
        <text>alpha,alpha-trehalose 6-phosphate + H2O = alpha,alpha-trehalose + phosphate</text>
        <dbReference type="Rhea" id="RHEA:23420"/>
        <dbReference type="ChEBI" id="CHEBI:15377"/>
        <dbReference type="ChEBI" id="CHEBI:16551"/>
        <dbReference type="ChEBI" id="CHEBI:43474"/>
        <dbReference type="ChEBI" id="CHEBI:58429"/>
        <dbReference type="EC" id="3.1.3.12"/>
    </reaction>
</comment>
<keyword evidence="4" id="KW-0479">Metal-binding</keyword>
<dbReference type="EC" id="3.1.3.12" evidence="4"/>